<dbReference type="GO" id="GO:0005619">
    <property type="term" value="C:ascospore wall"/>
    <property type="evidence" value="ECO:0007669"/>
    <property type="project" value="TreeGrafter"/>
</dbReference>
<reference evidence="6" key="1">
    <citation type="journal article" date="2020" name="Stud. Mycol.">
        <title>101 Dothideomycetes genomes: a test case for predicting lifestyles and emergence of pathogens.</title>
        <authorList>
            <person name="Haridas S."/>
            <person name="Albert R."/>
            <person name="Binder M."/>
            <person name="Bloem J."/>
            <person name="Labutti K."/>
            <person name="Salamov A."/>
            <person name="Andreopoulos B."/>
            <person name="Baker S."/>
            <person name="Barry K."/>
            <person name="Bills G."/>
            <person name="Bluhm B."/>
            <person name="Cannon C."/>
            <person name="Castanera R."/>
            <person name="Culley D."/>
            <person name="Daum C."/>
            <person name="Ezra D."/>
            <person name="Gonzalez J."/>
            <person name="Henrissat B."/>
            <person name="Kuo A."/>
            <person name="Liang C."/>
            <person name="Lipzen A."/>
            <person name="Lutzoni F."/>
            <person name="Magnuson J."/>
            <person name="Mondo S."/>
            <person name="Nolan M."/>
            <person name="Ohm R."/>
            <person name="Pangilinan J."/>
            <person name="Park H.-J."/>
            <person name="Ramirez L."/>
            <person name="Alfaro M."/>
            <person name="Sun H."/>
            <person name="Tritt A."/>
            <person name="Yoshinaga Y."/>
            <person name="Zwiers L.-H."/>
            <person name="Turgeon B."/>
            <person name="Goodwin S."/>
            <person name="Spatafora J."/>
            <person name="Crous P."/>
            <person name="Grigoriev I."/>
        </authorList>
    </citation>
    <scope>NUCLEOTIDE SEQUENCE</scope>
    <source>
        <strain evidence="6">ATCC 36951</strain>
    </source>
</reference>
<evidence type="ECO:0000256" key="1">
    <source>
        <dbReference type="ARBA" id="ARBA00004141"/>
    </source>
</evidence>
<evidence type="ECO:0000256" key="2">
    <source>
        <dbReference type="ARBA" id="ARBA00022692"/>
    </source>
</evidence>
<proteinExistence type="predicted"/>
<keyword evidence="3 5" id="KW-1133">Transmembrane helix</keyword>
<keyword evidence="7" id="KW-1185">Reference proteome</keyword>
<feature type="transmembrane region" description="Helical" evidence="5">
    <location>
        <begin position="76"/>
        <end position="96"/>
    </location>
</feature>
<dbReference type="OrthoDB" id="10012223at2759"/>
<accession>A0A6A6CT36</accession>
<protein>
    <recommendedName>
        <fullName evidence="8">Outer spore wall protein RRT8</fullName>
    </recommendedName>
</protein>
<evidence type="ECO:0000256" key="3">
    <source>
        <dbReference type="ARBA" id="ARBA00022989"/>
    </source>
</evidence>
<dbReference type="PANTHER" id="PTHR34292">
    <property type="entry name" value="OUTER SPORE WALL PROTEIN LDS1"/>
    <property type="match status" value="1"/>
</dbReference>
<dbReference type="GO" id="GO:0005628">
    <property type="term" value="C:prospore membrane"/>
    <property type="evidence" value="ECO:0007669"/>
    <property type="project" value="TreeGrafter"/>
</dbReference>
<dbReference type="PANTHER" id="PTHR34292:SF2">
    <property type="entry name" value="OUTER SPORE WALL PROTEIN LDS1"/>
    <property type="match status" value="1"/>
</dbReference>
<feature type="transmembrane region" description="Helical" evidence="5">
    <location>
        <begin position="170"/>
        <end position="190"/>
    </location>
</feature>
<gene>
    <name evidence="6" type="ORF">M409DRAFT_64099</name>
</gene>
<dbReference type="InterPro" id="IPR052786">
    <property type="entry name" value="Spore_wall_assembly"/>
</dbReference>
<evidence type="ECO:0008006" key="8">
    <source>
        <dbReference type="Google" id="ProtNLM"/>
    </source>
</evidence>
<dbReference type="Pfam" id="PF07264">
    <property type="entry name" value="EI24"/>
    <property type="match status" value="1"/>
</dbReference>
<evidence type="ECO:0000313" key="7">
    <source>
        <dbReference type="Proteomes" id="UP000799537"/>
    </source>
</evidence>
<keyword evidence="2 5" id="KW-0812">Transmembrane</keyword>
<dbReference type="GO" id="GO:0005811">
    <property type="term" value="C:lipid droplet"/>
    <property type="evidence" value="ECO:0007669"/>
    <property type="project" value="TreeGrafter"/>
</dbReference>
<dbReference type="InterPro" id="IPR059112">
    <property type="entry name" value="CysZ/EI24"/>
</dbReference>
<comment type="subcellular location">
    <subcellularLocation>
        <location evidence="1">Membrane</location>
        <topology evidence="1">Multi-pass membrane protein</topology>
    </subcellularLocation>
</comment>
<evidence type="ECO:0000256" key="4">
    <source>
        <dbReference type="ARBA" id="ARBA00023136"/>
    </source>
</evidence>
<organism evidence="6 7">
    <name type="scientific">Zasmidium cellare ATCC 36951</name>
    <dbReference type="NCBI Taxonomy" id="1080233"/>
    <lineage>
        <taxon>Eukaryota</taxon>
        <taxon>Fungi</taxon>
        <taxon>Dikarya</taxon>
        <taxon>Ascomycota</taxon>
        <taxon>Pezizomycotina</taxon>
        <taxon>Dothideomycetes</taxon>
        <taxon>Dothideomycetidae</taxon>
        <taxon>Mycosphaerellales</taxon>
        <taxon>Mycosphaerellaceae</taxon>
        <taxon>Zasmidium</taxon>
    </lineage>
</organism>
<dbReference type="Proteomes" id="UP000799537">
    <property type="component" value="Unassembled WGS sequence"/>
</dbReference>
<dbReference type="AlphaFoldDB" id="A0A6A6CT36"/>
<keyword evidence="4 5" id="KW-0472">Membrane</keyword>
<dbReference type="RefSeq" id="XP_033671203.1">
    <property type="nucleotide sequence ID" value="XM_033815916.1"/>
</dbReference>
<evidence type="ECO:0000313" key="6">
    <source>
        <dbReference type="EMBL" id="KAF2170314.1"/>
    </source>
</evidence>
<dbReference type="GeneID" id="54569188"/>
<feature type="transmembrane region" description="Helical" evidence="5">
    <location>
        <begin position="49"/>
        <end position="70"/>
    </location>
</feature>
<dbReference type="EMBL" id="ML993585">
    <property type="protein sequence ID" value="KAF2170314.1"/>
    <property type="molecule type" value="Genomic_DNA"/>
</dbReference>
<sequence>MADQLKETAKHEVEQIKKVASEGVRSGAYVYPIKGIFYLLSHRELRKPLFTRLIPTLTLGAGVTTFMFAFTYLPQLAILVFTSGPIAALTTILLVLSESSTLTMVLSKTLLIEDALIDTFDATLVAKGHTALVAKERTVKSSAMGDAFQRLGALAGKPFAKFTPKAIVRYLMYLPLNFIPVVGTVMFVILQGRRYGPHAHARYFQLKGMSKPQQQRFVEERKGAYTGFGVPAVLLEMVPVLGIFAAFTNTCGAALFAADLDKGVTTAEGLRETAEEATKVD</sequence>
<evidence type="ECO:0000256" key="5">
    <source>
        <dbReference type="SAM" id="Phobius"/>
    </source>
</evidence>
<name>A0A6A6CT36_ZASCE</name>